<evidence type="ECO:0000256" key="1">
    <source>
        <dbReference type="ARBA" id="ARBA00001974"/>
    </source>
</evidence>
<feature type="binding site" evidence="5">
    <location>
        <position position="116"/>
    </location>
    <ligand>
        <name>FAD</name>
        <dbReference type="ChEBI" id="CHEBI:57692"/>
    </ligand>
</feature>
<accession>A0A834RDV0</accession>
<dbReference type="Pfam" id="PF00732">
    <property type="entry name" value="GMC_oxred_N"/>
    <property type="match status" value="1"/>
</dbReference>
<dbReference type="PANTHER" id="PTHR11552">
    <property type="entry name" value="GLUCOSE-METHANOL-CHOLINE GMC OXIDOREDUCTASE"/>
    <property type="match status" value="1"/>
</dbReference>
<keyword evidence="9" id="KW-1185">Reference proteome</keyword>
<evidence type="ECO:0000313" key="9">
    <source>
        <dbReference type="Proteomes" id="UP000070412"/>
    </source>
</evidence>
<feature type="binding site" evidence="5">
    <location>
        <position position="258"/>
    </location>
    <ligand>
        <name>FAD</name>
        <dbReference type="ChEBI" id="CHEBI:57692"/>
    </ligand>
</feature>
<evidence type="ECO:0000256" key="3">
    <source>
        <dbReference type="ARBA" id="ARBA00022630"/>
    </source>
</evidence>
<dbReference type="GO" id="GO:0050660">
    <property type="term" value="F:flavin adenine dinucleotide binding"/>
    <property type="evidence" value="ECO:0007669"/>
    <property type="project" value="InterPro"/>
</dbReference>
<evidence type="ECO:0000256" key="5">
    <source>
        <dbReference type="PIRSR" id="PIRSR000137-2"/>
    </source>
</evidence>
<comment type="cofactor">
    <cofactor evidence="1 5">
        <name>FAD</name>
        <dbReference type="ChEBI" id="CHEBI:57692"/>
    </cofactor>
</comment>
<organism evidence="7">
    <name type="scientific">Sarcoptes scabiei</name>
    <name type="common">Itch mite</name>
    <name type="synonym">Acarus scabiei</name>
    <dbReference type="NCBI Taxonomy" id="52283"/>
    <lineage>
        <taxon>Eukaryota</taxon>
        <taxon>Metazoa</taxon>
        <taxon>Ecdysozoa</taxon>
        <taxon>Arthropoda</taxon>
        <taxon>Chelicerata</taxon>
        <taxon>Arachnida</taxon>
        <taxon>Acari</taxon>
        <taxon>Acariformes</taxon>
        <taxon>Sarcoptiformes</taxon>
        <taxon>Astigmata</taxon>
        <taxon>Psoroptidia</taxon>
        <taxon>Sarcoptoidea</taxon>
        <taxon>Sarcoptidae</taxon>
        <taxon>Sarcoptinae</taxon>
        <taxon>Sarcoptes</taxon>
    </lineage>
</organism>
<gene>
    <name evidence="7" type="ORF">SSS_5891</name>
</gene>
<dbReference type="AlphaFoldDB" id="A0A834RDV0"/>
<dbReference type="SUPFAM" id="SSF54373">
    <property type="entry name" value="FAD-linked reductases, C-terminal domain"/>
    <property type="match status" value="1"/>
</dbReference>
<reference evidence="7" key="2">
    <citation type="submission" date="2020-01" db="EMBL/GenBank/DDBJ databases">
        <authorList>
            <person name="Korhonen P.K.K."/>
            <person name="Guangxu M.G."/>
            <person name="Wang T.W."/>
            <person name="Stroehlein A.J.S."/>
            <person name="Young N.D."/>
            <person name="Ang C.-S.A."/>
            <person name="Fernando D.W.F."/>
            <person name="Lu H.L."/>
            <person name="Taylor S.T."/>
            <person name="Ehtesham M.E.M."/>
            <person name="Najaraj S.H.N."/>
            <person name="Harsha G.H.G."/>
            <person name="Madugundu A.M."/>
            <person name="Renuse S.R."/>
            <person name="Holt D.H."/>
            <person name="Pandey A.P."/>
            <person name="Papenfuss A.P."/>
            <person name="Gasser R.B.G."/>
            <person name="Fischer K.F."/>
        </authorList>
    </citation>
    <scope>NUCLEOTIDE SEQUENCE</scope>
    <source>
        <strain evidence="7">SSS_KF_BRIS2020</strain>
    </source>
</reference>
<evidence type="ECO:0000259" key="6">
    <source>
        <dbReference type="PROSITE" id="PS00624"/>
    </source>
</evidence>
<dbReference type="OrthoDB" id="6480999at2759"/>
<dbReference type="Gene3D" id="3.30.560.10">
    <property type="entry name" value="Glucose Oxidase, domain 3"/>
    <property type="match status" value="1"/>
</dbReference>
<dbReference type="PROSITE" id="PS00624">
    <property type="entry name" value="GMC_OXRED_2"/>
    <property type="match status" value="1"/>
</dbReference>
<name>A0A834RDV0_SARSC</name>
<dbReference type="Pfam" id="PF05199">
    <property type="entry name" value="GMC_oxred_C"/>
    <property type="match status" value="1"/>
</dbReference>
<dbReference type="Gene3D" id="3.50.50.60">
    <property type="entry name" value="FAD/NAD(P)-binding domain"/>
    <property type="match status" value="1"/>
</dbReference>
<keyword evidence="4 5" id="KW-0274">FAD</keyword>
<evidence type="ECO:0000313" key="7">
    <source>
        <dbReference type="EMBL" id="KAF7494786.1"/>
    </source>
</evidence>
<dbReference type="InterPro" id="IPR036188">
    <property type="entry name" value="FAD/NAD-bd_sf"/>
</dbReference>
<dbReference type="InterPro" id="IPR000172">
    <property type="entry name" value="GMC_OxRdtase_N"/>
</dbReference>
<dbReference type="SUPFAM" id="SSF51905">
    <property type="entry name" value="FAD/NAD(P)-binding domain"/>
    <property type="match status" value="1"/>
</dbReference>
<evidence type="ECO:0000313" key="8">
    <source>
        <dbReference type="EnsemblMetazoa" id="KAF7494786.1"/>
    </source>
</evidence>
<dbReference type="PANTHER" id="PTHR11552:SF147">
    <property type="entry name" value="CHOLINE DEHYDROGENASE, MITOCHONDRIAL"/>
    <property type="match status" value="1"/>
</dbReference>
<proteinExistence type="inferred from homology"/>
<evidence type="ECO:0000256" key="4">
    <source>
        <dbReference type="ARBA" id="ARBA00022827"/>
    </source>
</evidence>
<dbReference type="Proteomes" id="UP000070412">
    <property type="component" value="Unassembled WGS sequence"/>
</dbReference>
<keyword evidence="3" id="KW-0285">Flavoprotein</keyword>
<dbReference type="EMBL" id="WVUK01000052">
    <property type="protein sequence ID" value="KAF7494786.1"/>
    <property type="molecule type" value="Genomic_DNA"/>
</dbReference>
<reference evidence="8" key="3">
    <citation type="submission" date="2022-06" db="UniProtKB">
        <authorList>
            <consortium name="EnsemblMetazoa"/>
        </authorList>
    </citation>
    <scope>IDENTIFICATION</scope>
</reference>
<sequence>MLSLTYQLLTVSMVILQRQMIHNNSANREQWNQSYDYIVVGSGTAGSIVAARLSENPSKTVLLLEAGGPASVITDMPVESWNIELGDFDWGYYTTPQANAGFGFRNNRIVYPRGKVIGGSHTTNFAIYNRGSRYDYDNWANHYGLPEWSYENVLPFFLRTENNTNQEYVRDSPNHHSTSGHIEVSSAPRPDPILLKYIEGWNRQGVQYTDFNGPRQFGTTIIQQTIYTTNHTRASTSNAFVLPALNRDNLHLVAHAHVTRVLLRRNDLQQLEAYGVEFVRKNQTYRVLANREVVMSAGAVNTPQILMLSGIGPRDHLTELGIDVQADLPVGLNLQDHILIPVHYLANNESLIDWSRKIDNSLTVTNLYDYFMRNTGPISQLPVVLTYHSTRVNDNPEWPDGIIATLTDQIPEDLSLLTSFNANPEEWTEFYRPLIKDRRHFYIFYAMYRPRSRGTIRLQSRNPFDAPLIDPNFYGDMHDLAIAVDTMSAGMEMTEQPFFRQYARIYERPIPGCTPCPDRPYYRCYTYLACIAQTVTATSYHPTCTCRMGNSSEPNAVVDSHLRVRGVNNLRVVDASIMPKIINANTNAATMMIGERGADFILNDSLSK</sequence>
<dbReference type="EnsemblMetazoa" id="SSS_5891s_mrna">
    <property type="protein sequence ID" value="KAF7494786.1"/>
    <property type="gene ID" value="SSS_5891"/>
</dbReference>
<comment type="similarity">
    <text evidence="2">Belongs to the GMC oxidoreductase family.</text>
</comment>
<dbReference type="GO" id="GO:0016614">
    <property type="term" value="F:oxidoreductase activity, acting on CH-OH group of donors"/>
    <property type="evidence" value="ECO:0007669"/>
    <property type="project" value="InterPro"/>
</dbReference>
<dbReference type="PIRSF" id="PIRSF000137">
    <property type="entry name" value="Alcohol_oxidase"/>
    <property type="match status" value="1"/>
</dbReference>
<reference evidence="9" key="1">
    <citation type="journal article" date="2020" name="PLoS Negl. Trop. Dis.">
        <title>High-quality nuclear genome for Sarcoptes scabiei-A critical resource for a neglected parasite.</title>
        <authorList>
            <person name="Korhonen P.K."/>
            <person name="Gasser R.B."/>
            <person name="Ma G."/>
            <person name="Wang T."/>
            <person name="Stroehlein A.J."/>
            <person name="Young N.D."/>
            <person name="Ang C.S."/>
            <person name="Fernando D.D."/>
            <person name="Lu H.C."/>
            <person name="Taylor S."/>
            <person name="Reynolds S.L."/>
            <person name="Mofiz E."/>
            <person name="Najaraj S.H."/>
            <person name="Gowda H."/>
            <person name="Madugundu A."/>
            <person name="Renuse S."/>
            <person name="Holt D."/>
            <person name="Pandey A."/>
            <person name="Papenfuss A.T."/>
            <person name="Fischer K."/>
        </authorList>
    </citation>
    <scope>NUCLEOTIDE SEQUENCE [LARGE SCALE GENOMIC DNA]</scope>
</reference>
<evidence type="ECO:0000256" key="2">
    <source>
        <dbReference type="ARBA" id="ARBA00010790"/>
    </source>
</evidence>
<dbReference type="OMA" id="LEMIFID"/>
<protein>
    <submittedName>
        <fullName evidence="7">L-sorbose 1-dehydrogenase</fullName>
    </submittedName>
</protein>
<dbReference type="InterPro" id="IPR012132">
    <property type="entry name" value="GMC_OxRdtase"/>
</dbReference>
<dbReference type="InterPro" id="IPR007867">
    <property type="entry name" value="GMC_OxRtase_C"/>
</dbReference>
<feature type="domain" description="Glucose-methanol-choline oxidoreductase N-terminal" evidence="6">
    <location>
        <begin position="298"/>
        <end position="312"/>
    </location>
</feature>